<organism evidence="2 3">
    <name type="scientific">Paraflavitalea soli</name>
    <dbReference type="NCBI Taxonomy" id="2315862"/>
    <lineage>
        <taxon>Bacteria</taxon>
        <taxon>Pseudomonadati</taxon>
        <taxon>Bacteroidota</taxon>
        <taxon>Chitinophagia</taxon>
        <taxon>Chitinophagales</taxon>
        <taxon>Chitinophagaceae</taxon>
        <taxon>Paraflavitalea</taxon>
    </lineage>
</organism>
<dbReference type="EMBL" id="CP032157">
    <property type="protein sequence ID" value="AXY72536.1"/>
    <property type="molecule type" value="Genomic_DNA"/>
</dbReference>
<keyword evidence="1" id="KW-0812">Transmembrane</keyword>
<feature type="transmembrane region" description="Helical" evidence="1">
    <location>
        <begin position="20"/>
        <end position="41"/>
    </location>
</feature>
<gene>
    <name evidence="2" type="ORF">D3H65_00430</name>
</gene>
<keyword evidence="3" id="KW-1185">Reference proteome</keyword>
<proteinExistence type="predicted"/>
<evidence type="ECO:0000256" key="1">
    <source>
        <dbReference type="SAM" id="Phobius"/>
    </source>
</evidence>
<evidence type="ECO:0000313" key="2">
    <source>
        <dbReference type="EMBL" id="AXY72536.1"/>
    </source>
</evidence>
<dbReference type="AlphaFoldDB" id="A0A3B7MHH9"/>
<keyword evidence="1" id="KW-1133">Transmembrane helix</keyword>
<protein>
    <submittedName>
        <fullName evidence="2">Uncharacterized protein</fullName>
    </submittedName>
</protein>
<keyword evidence="1" id="KW-0472">Membrane</keyword>
<reference evidence="2 3" key="1">
    <citation type="submission" date="2018-09" db="EMBL/GenBank/DDBJ databases">
        <title>Genome sequencing of strain 6GH32-13.</title>
        <authorList>
            <person name="Weon H.-Y."/>
            <person name="Heo J."/>
            <person name="Kwon S.-W."/>
        </authorList>
    </citation>
    <scope>NUCLEOTIDE SEQUENCE [LARGE SCALE GENOMIC DNA]</scope>
    <source>
        <strain evidence="2 3">5GH32-13</strain>
    </source>
</reference>
<accession>A0A3B7MHH9</accession>
<dbReference type="Proteomes" id="UP000263900">
    <property type="component" value="Chromosome"/>
</dbReference>
<dbReference type="KEGG" id="pseg:D3H65_00430"/>
<sequence length="78" mass="8942">MSYCTPADPMQNHVNYMPGYMYRLHIPWHFFNALATLIKILPNLYKPVIFKILCKCSPVMAQAGISFKDAECMPVGFL</sequence>
<evidence type="ECO:0000313" key="3">
    <source>
        <dbReference type="Proteomes" id="UP000263900"/>
    </source>
</evidence>
<name>A0A3B7MHH9_9BACT</name>